<name>A0ABR3FKV1_9AGAR</name>
<dbReference type="GO" id="GO:0004040">
    <property type="term" value="F:amidase activity"/>
    <property type="evidence" value="ECO:0007669"/>
    <property type="project" value="UniProtKB-EC"/>
</dbReference>
<keyword evidence="2" id="KW-1185">Reference proteome</keyword>
<comment type="caution">
    <text evidence="1">The sequence shown here is derived from an EMBL/GenBank/DDBJ whole genome shotgun (WGS) entry which is preliminary data.</text>
</comment>
<dbReference type="EC" id="3.5.1.4" evidence="1"/>
<dbReference type="Proteomes" id="UP001465976">
    <property type="component" value="Unassembled WGS sequence"/>
</dbReference>
<dbReference type="EMBL" id="JBAHYK010000265">
    <property type="protein sequence ID" value="KAL0575883.1"/>
    <property type="molecule type" value="Genomic_DNA"/>
</dbReference>
<organism evidence="1 2">
    <name type="scientific">Marasmius crinis-equi</name>
    <dbReference type="NCBI Taxonomy" id="585013"/>
    <lineage>
        <taxon>Eukaryota</taxon>
        <taxon>Fungi</taxon>
        <taxon>Dikarya</taxon>
        <taxon>Basidiomycota</taxon>
        <taxon>Agaricomycotina</taxon>
        <taxon>Agaricomycetes</taxon>
        <taxon>Agaricomycetidae</taxon>
        <taxon>Agaricales</taxon>
        <taxon>Marasmiineae</taxon>
        <taxon>Marasmiaceae</taxon>
        <taxon>Marasmius</taxon>
    </lineage>
</organism>
<dbReference type="Gene3D" id="1.10.10.10">
    <property type="entry name" value="Winged helix-like DNA-binding domain superfamily/Winged helix DNA-binding domain"/>
    <property type="match status" value="1"/>
</dbReference>
<reference evidence="1 2" key="1">
    <citation type="submission" date="2024-02" db="EMBL/GenBank/DDBJ databases">
        <title>A draft genome for the cacao thread blight pathogen Marasmius crinis-equi.</title>
        <authorList>
            <person name="Cohen S.P."/>
            <person name="Baruah I.K."/>
            <person name="Amoako-Attah I."/>
            <person name="Bukari Y."/>
            <person name="Meinhardt L.W."/>
            <person name="Bailey B.A."/>
        </authorList>
    </citation>
    <scope>NUCLEOTIDE SEQUENCE [LARGE SCALE GENOMIC DNA]</scope>
    <source>
        <strain evidence="1 2">GH-76</strain>
    </source>
</reference>
<dbReference type="InterPro" id="IPR036388">
    <property type="entry name" value="WH-like_DNA-bd_sf"/>
</dbReference>
<gene>
    <name evidence="1" type="primary">VPS36_1</name>
    <name evidence="1" type="ORF">V5O48_006083</name>
</gene>
<protein>
    <submittedName>
        <fullName evidence="1">Vacuolar protein-sorting-associated protein 36</fullName>
        <ecNumber evidence="1">3.5.1.4</ecNumber>
    </submittedName>
</protein>
<keyword evidence="1" id="KW-0378">Hydrolase</keyword>
<accession>A0ABR3FKV1</accession>
<proteinExistence type="predicted"/>
<evidence type="ECO:0000313" key="2">
    <source>
        <dbReference type="Proteomes" id="UP001465976"/>
    </source>
</evidence>
<evidence type="ECO:0000313" key="1">
    <source>
        <dbReference type="EMBL" id="KAL0575883.1"/>
    </source>
</evidence>
<sequence>MYKSDKLFLSFLATELTSALSSAKDTLISLDHLCVQWNHARGVSLIILSTFPDVLPLLPSHTRYRLRQLGTTEILYAPHFFTSSVASRVSALVAESPLAPTSFGIHEHIPIPLSQLLLKEVKMLPDMPIARDDWESAIRAGGGSVLEPNYHPNVFSTLVE</sequence>